<dbReference type="GO" id="GO:0006979">
    <property type="term" value="P:response to oxidative stress"/>
    <property type="evidence" value="ECO:0007669"/>
    <property type="project" value="InterPro"/>
</dbReference>
<evidence type="ECO:0000256" key="5">
    <source>
        <dbReference type="ARBA" id="ARBA00048488"/>
    </source>
</evidence>
<comment type="caution">
    <text evidence="9">The sequence shown here is derived from an EMBL/GenBank/DDBJ whole genome shotgun (WGS) entry which is preliminary data.</text>
</comment>
<dbReference type="PROSITE" id="PS51790">
    <property type="entry name" value="MSRB"/>
    <property type="match status" value="1"/>
</dbReference>
<sequence>MPDKPRREELKKRLTPMQYEVTQKNGTEPPFRNEYWDNEREGIYVDIVSGKPLFSSKDKFDAGCGWPSFTKPLDEEEIVEKLDTSHNMIRTEVRSRQADSHLGHVFNDGPGPTGLRYCINSAALRFIPKEDLEKEGYGKYLKLFQEEAD</sequence>
<comment type="caution">
    <text evidence="7">Lacks conserved residue(s) required for the propagation of feature annotation.</text>
</comment>
<gene>
    <name evidence="7" type="primary">msrB</name>
    <name evidence="9" type="ORF">GCM10011571_30460</name>
</gene>
<accession>A0A8J2VDJ1</accession>
<dbReference type="AlphaFoldDB" id="A0A8J2VDJ1"/>
<comment type="catalytic activity">
    <reaction evidence="5 7">
        <text>L-methionyl-[protein] + [thioredoxin]-disulfide + H2O = L-methionyl-(R)-S-oxide-[protein] + [thioredoxin]-dithiol</text>
        <dbReference type="Rhea" id="RHEA:24164"/>
        <dbReference type="Rhea" id="RHEA-COMP:10698"/>
        <dbReference type="Rhea" id="RHEA-COMP:10700"/>
        <dbReference type="Rhea" id="RHEA-COMP:12313"/>
        <dbReference type="Rhea" id="RHEA-COMP:12314"/>
        <dbReference type="ChEBI" id="CHEBI:15377"/>
        <dbReference type="ChEBI" id="CHEBI:16044"/>
        <dbReference type="ChEBI" id="CHEBI:29950"/>
        <dbReference type="ChEBI" id="CHEBI:45764"/>
        <dbReference type="ChEBI" id="CHEBI:50058"/>
        <dbReference type="EC" id="1.8.4.12"/>
    </reaction>
</comment>
<protein>
    <recommendedName>
        <fullName evidence="3 7">Peptide methionine sulfoxide reductase MsrB</fullName>
        <ecNumber evidence="2 7">1.8.4.12</ecNumber>
    </recommendedName>
    <alternativeName>
        <fullName evidence="6 7">Peptide-methionine (R)-S-oxide reductase</fullName>
    </alternativeName>
</protein>
<reference evidence="9" key="1">
    <citation type="journal article" date="2014" name="Int. J. Syst. Evol. Microbiol.">
        <title>Complete genome sequence of Corynebacterium casei LMG S-19264T (=DSM 44701T), isolated from a smear-ripened cheese.</title>
        <authorList>
            <consortium name="US DOE Joint Genome Institute (JGI-PGF)"/>
            <person name="Walter F."/>
            <person name="Albersmeier A."/>
            <person name="Kalinowski J."/>
            <person name="Ruckert C."/>
        </authorList>
    </citation>
    <scope>NUCLEOTIDE SEQUENCE</scope>
    <source>
        <strain evidence="9">CGMCC 1.15179</strain>
    </source>
</reference>
<dbReference type="NCBIfam" id="TIGR00357">
    <property type="entry name" value="peptide-methionine (R)-S-oxide reductase MsrB"/>
    <property type="match status" value="1"/>
</dbReference>
<proteinExistence type="inferred from homology"/>
<organism evidence="9 10">
    <name type="scientific">Marinithermofilum abyssi</name>
    <dbReference type="NCBI Taxonomy" id="1571185"/>
    <lineage>
        <taxon>Bacteria</taxon>
        <taxon>Bacillati</taxon>
        <taxon>Bacillota</taxon>
        <taxon>Bacilli</taxon>
        <taxon>Bacillales</taxon>
        <taxon>Thermoactinomycetaceae</taxon>
        <taxon>Marinithermofilum</taxon>
    </lineage>
</organism>
<name>A0A8J2VDJ1_9BACL</name>
<dbReference type="GO" id="GO:0033743">
    <property type="term" value="F:peptide-methionine (R)-S-oxide reductase activity"/>
    <property type="evidence" value="ECO:0007669"/>
    <property type="project" value="UniProtKB-UniRule"/>
</dbReference>
<dbReference type="EC" id="1.8.4.12" evidence="2 7"/>
<evidence type="ECO:0000313" key="9">
    <source>
        <dbReference type="EMBL" id="GGE26213.1"/>
    </source>
</evidence>
<dbReference type="EMBL" id="BMHQ01000012">
    <property type="protein sequence ID" value="GGE26213.1"/>
    <property type="molecule type" value="Genomic_DNA"/>
</dbReference>
<evidence type="ECO:0000256" key="6">
    <source>
        <dbReference type="ARBA" id="ARBA00075819"/>
    </source>
</evidence>
<evidence type="ECO:0000256" key="4">
    <source>
        <dbReference type="ARBA" id="ARBA00023002"/>
    </source>
</evidence>
<dbReference type="FunFam" id="2.170.150.20:FF:000003">
    <property type="entry name" value="Peptide methionine sulfoxide reductase MsrB"/>
    <property type="match status" value="1"/>
</dbReference>
<dbReference type="HAMAP" id="MF_01400">
    <property type="entry name" value="MsrB"/>
    <property type="match status" value="1"/>
</dbReference>
<keyword evidence="4 7" id="KW-0560">Oxidoreductase</keyword>
<dbReference type="Pfam" id="PF01641">
    <property type="entry name" value="SelR"/>
    <property type="match status" value="1"/>
</dbReference>
<evidence type="ECO:0000256" key="3">
    <source>
        <dbReference type="ARBA" id="ARBA00021130"/>
    </source>
</evidence>
<dbReference type="GO" id="GO:0005737">
    <property type="term" value="C:cytoplasm"/>
    <property type="evidence" value="ECO:0007669"/>
    <property type="project" value="TreeGrafter"/>
</dbReference>
<dbReference type="InterPro" id="IPR002579">
    <property type="entry name" value="Met_Sox_Rdtase_MsrB_dom"/>
</dbReference>
<dbReference type="PANTHER" id="PTHR10173">
    <property type="entry name" value="METHIONINE SULFOXIDE REDUCTASE"/>
    <property type="match status" value="1"/>
</dbReference>
<keyword evidence="10" id="KW-1185">Reference proteome</keyword>
<dbReference type="Proteomes" id="UP000625210">
    <property type="component" value="Unassembled WGS sequence"/>
</dbReference>
<dbReference type="InterPro" id="IPR028427">
    <property type="entry name" value="Met_Sox_Rdtase_MsrB"/>
</dbReference>
<evidence type="ECO:0000256" key="1">
    <source>
        <dbReference type="ARBA" id="ARBA00007174"/>
    </source>
</evidence>
<evidence type="ECO:0000259" key="8">
    <source>
        <dbReference type="PROSITE" id="PS51790"/>
    </source>
</evidence>
<dbReference type="RefSeq" id="WP_188648744.1">
    <property type="nucleotide sequence ID" value="NZ_BMHQ01000012.1"/>
</dbReference>
<dbReference type="Gene3D" id="2.170.150.20">
    <property type="entry name" value="Peptide methionine sulfoxide reductase"/>
    <property type="match status" value="1"/>
</dbReference>
<reference evidence="9" key="2">
    <citation type="submission" date="2020-09" db="EMBL/GenBank/DDBJ databases">
        <authorList>
            <person name="Sun Q."/>
            <person name="Zhou Y."/>
        </authorList>
    </citation>
    <scope>NUCLEOTIDE SEQUENCE</scope>
    <source>
        <strain evidence="9">CGMCC 1.15179</strain>
    </source>
</reference>
<dbReference type="PANTHER" id="PTHR10173:SF59">
    <property type="entry name" value="PEPTIDE METHIONINE SULFOXIDE REDUCTASE MSRA_MSRB"/>
    <property type="match status" value="1"/>
</dbReference>
<dbReference type="GO" id="GO:0030091">
    <property type="term" value="P:protein repair"/>
    <property type="evidence" value="ECO:0007669"/>
    <property type="project" value="InterPro"/>
</dbReference>
<evidence type="ECO:0000256" key="7">
    <source>
        <dbReference type="HAMAP-Rule" id="MF_01400"/>
    </source>
</evidence>
<evidence type="ECO:0000313" key="10">
    <source>
        <dbReference type="Proteomes" id="UP000625210"/>
    </source>
</evidence>
<dbReference type="InterPro" id="IPR011057">
    <property type="entry name" value="Mss4-like_sf"/>
</dbReference>
<evidence type="ECO:0000256" key="2">
    <source>
        <dbReference type="ARBA" id="ARBA00012499"/>
    </source>
</evidence>
<feature type="active site" description="Nucleophile" evidence="7">
    <location>
        <position position="118"/>
    </location>
</feature>
<feature type="domain" description="MsrB" evidence="8">
    <location>
        <begin position="7"/>
        <end position="129"/>
    </location>
</feature>
<comment type="similarity">
    <text evidence="1 7">Belongs to the MsrB Met sulfoxide reductase family.</text>
</comment>
<dbReference type="SUPFAM" id="SSF51316">
    <property type="entry name" value="Mss4-like"/>
    <property type="match status" value="1"/>
</dbReference>